<dbReference type="AlphaFoldDB" id="R7U5I8"/>
<dbReference type="Proteomes" id="UP000014760">
    <property type="component" value="Unassembled WGS sequence"/>
</dbReference>
<evidence type="ECO:0000256" key="19">
    <source>
        <dbReference type="ARBA" id="ARBA00076257"/>
    </source>
</evidence>
<feature type="domain" description="Lysosome-associated membrane glycoprotein 2-like luminal" evidence="23">
    <location>
        <begin position="50"/>
        <end position="217"/>
    </location>
</feature>
<evidence type="ECO:0000256" key="1">
    <source>
        <dbReference type="ARBA" id="ARBA00004151"/>
    </source>
</evidence>
<dbReference type="InterPro" id="IPR002000">
    <property type="entry name" value="Lysosome-assoc_membr_glycop"/>
</dbReference>
<evidence type="ECO:0000256" key="3">
    <source>
        <dbReference type="ARBA" id="ARBA00004172"/>
    </source>
</evidence>
<evidence type="ECO:0000256" key="8">
    <source>
        <dbReference type="ARBA" id="ARBA00022753"/>
    </source>
</evidence>
<dbReference type="GO" id="GO:0031902">
    <property type="term" value="C:late endosome membrane"/>
    <property type="evidence" value="ECO:0007669"/>
    <property type="project" value="TreeGrafter"/>
</dbReference>
<dbReference type="FunCoup" id="R7U5I8">
    <property type="interactions" value="463"/>
</dbReference>
<feature type="transmembrane region" description="Helical" evidence="21">
    <location>
        <begin position="238"/>
        <end position="260"/>
    </location>
</feature>
<dbReference type="Pfam" id="PF01299">
    <property type="entry name" value="Lamp2-like_luminal"/>
    <property type="match status" value="1"/>
</dbReference>
<name>R7U5I8_CAPTE</name>
<evidence type="ECO:0000256" key="5">
    <source>
        <dbReference type="ARBA" id="ARBA00009644"/>
    </source>
</evidence>
<dbReference type="PANTHER" id="PTHR11506:SF35">
    <property type="entry name" value="LYSOSOME-ASSOCIATED MEMBRANE GLYCOPROTEIN 5"/>
    <property type="match status" value="1"/>
</dbReference>
<dbReference type="PROSITE" id="PS51407">
    <property type="entry name" value="LAMP_3"/>
    <property type="match status" value="1"/>
</dbReference>
<comment type="function">
    <text evidence="16">Plays a role in short-term synaptic plasticity in a subset of GABAergic neurons in the brain.</text>
</comment>
<sequence length="272" mass="30289">MKSAGFIAALVCSFFGEYTAYESYPEYLLRGSDPPSGLSTFTLAADAPRGSWFVNGTDSLCVKFEAGVSFDFKYINTSDKEVRETINLLTDEYNSTTTVSEGFCLSDDNTTEGMQEISINFFEDWKLTMSFIKVTDNSSWYMDNIQLHFSLATGQYPLKNIKENMTDTVSLAVHTFDTNINRSYQCESKQQFINLTGELTQVLQQVNFHTTQVEAFKSTFANTFSSPVTCKDDAVSNIVPIAVGAALGALVLIVLIAYLVGRRRSRQGYESV</sequence>
<dbReference type="PRINTS" id="PR00336">
    <property type="entry name" value="LYSASSOCTDMP"/>
</dbReference>
<evidence type="ECO:0000256" key="15">
    <source>
        <dbReference type="ARBA" id="ARBA00029428"/>
    </source>
</evidence>
<keyword evidence="8" id="KW-0967">Endosome</keyword>
<dbReference type="Pfam" id="PF21222">
    <property type="entry name" value="Lamp2_2nd"/>
    <property type="match status" value="1"/>
</dbReference>
<dbReference type="HOGENOM" id="CLU_055379_0_1_1"/>
<comment type="similarity">
    <text evidence="5 20">Belongs to the LAMP family.</text>
</comment>
<evidence type="ECO:0000256" key="21">
    <source>
        <dbReference type="SAM" id="Phobius"/>
    </source>
</evidence>
<keyword evidence="12" id="KW-0325">Glycoprotein</keyword>
<keyword evidence="14" id="KW-0968">Cytoplasmic vesicle</keyword>
<evidence type="ECO:0000256" key="10">
    <source>
        <dbReference type="ARBA" id="ARBA00023018"/>
    </source>
</evidence>
<evidence type="ECO:0000313" key="26">
    <source>
        <dbReference type="EnsemblMetazoa" id="CapteP225044"/>
    </source>
</evidence>
<evidence type="ECO:0000256" key="14">
    <source>
        <dbReference type="ARBA" id="ARBA00023329"/>
    </source>
</evidence>
<dbReference type="STRING" id="283909.R7U5I8"/>
<reference evidence="26" key="3">
    <citation type="submission" date="2015-06" db="UniProtKB">
        <authorList>
            <consortium name="EnsemblMetazoa"/>
        </authorList>
    </citation>
    <scope>IDENTIFICATION</scope>
</reference>
<dbReference type="PANTHER" id="PTHR11506">
    <property type="entry name" value="LYSOSOME-ASSOCIATED MEMBRANE GLYCOPROTEIN"/>
    <property type="match status" value="1"/>
</dbReference>
<reference evidence="25 27" key="2">
    <citation type="journal article" date="2013" name="Nature">
        <title>Insights into bilaterian evolution from three spiralian genomes.</title>
        <authorList>
            <person name="Simakov O."/>
            <person name="Marletaz F."/>
            <person name="Cho S.J."/>
            <person name="Edsinger-Gonzales E."/>
            <person name="Havlak P."/>
            <person name="Hellsten U."/>
            <person name="Kuo D.H."/>
            <person name="Larsson T."/>
            <person name="Lv J."/>
            <person name="Arendt D."/>
            <person name="Savage R."/>
            <person name="Osoegawa K."/>
            <person name="de Jong P."/>
            <person name="Grimwood J."/>
            <person name="Chapman J.A."/>
            <person name="Shapiro H."/>
            <person name="Aerts A."/>
            <person name="Otillar R.P."/>
            <person name="Terry A.Y."/>
            <person name="Boore J.L."/>
            <person name="Grigoriev I.V."/>
            <person name="Lindberg D.R."/>
            <person name="Seaver E.C."/>
            <person name="Weisblat D.A."/>
            <person name="Putnam N.H."/>
            <person name="Rokhsar D.S."/>
        </authorList>
    </citation>
    <scope>NUCLEOTIDE SEQUENCE</scope>
    <source>
        <strain evidence="25 27">I ESC-2004</strain>
    </source>
</reference>
<keyword evidence="10" id="KW-0770">Synapse</keyword>
<evidence type="ECO:0000256" key="20">
    <source>
        <dbReference type="PROSITE-ProRule" id="PRU00740"/>
    </source>
</evidence>
<dbReference type="EMBL" id="AMQN01009374">
    <property type="status" value="NOT_ANNOTATED_CDS"/>
    <property type="molecule type" value="Genomic_DNA"/>
</dbReference>
<proteinExistence type="inferred from homology"/>
<dbReference type="GO" id="GO:0005886">
    <property type="term" value="C:plasma membrane"/>
    <property type="evidence" value="ECO:0007669"/>
    <property type="project" value="UniProtKB-SubCell"/>
</dbReference>
<evidence type="ECO:0000256" key="2">
    <source>
        <dbReference type="ARBA" id="ARBA00004158"/>
    </source>
</evidence>
<dbReference type="Gene3D" id="2.40.160.110">
    <property type="match status" value="1"/>
</dbReference>
<keyword evidence="6 20" id="KW-0812">Transmembrane</keyword>
<evidence type="ECO:0000313" key="25">
    <source>
        <dbReference type="EMBL" id="ELU01239.1"/>
    </source>
</evidence>
<feature type="signal peptide" evidence="22">
    <location>
        <begin position="1"/>
        <end position="20"/>
    </location>
</feature>
<evidence type="ECO:0000259" key="24">
    <source>
        <dbReference type="Pfam" id="PF21222"/>
    </source>
</evidence>
<evidence type="ECO:0000256" key="13">
    <source>
        <dbReference type="ARBA" id="ARBA00023273"/>
    </source>
</evidence>
<dbReference type="CDD" id="cd12087">
    <property type="entry name" value="TM_EGFR-like"/>
    <property type="match status" value="1"/>
</dbReference>
<organism evidence="25">
    <name type="scientific">Capitella teleta</name>
    <name type="common">Polychaete worm</name>
    <dbReference type="NCBI Taxonomy" id="283909"/>
    <lineage>
        <taxon>Eukaryota</taxon>
        <taxon>Metazoa</taxon>
        <taxon>Spiralia</taxon>
        <taxon>Lophotrochozoa</taxon>
        <taxon>Annelida</taxon>
        <taxon>Polychaeta</taxon>
        <taxon>Sedentaria</taxon>
        <taxon>Scolecida</taxon>
        <taxon>Capitellidae</taxon>
        <taxon>Capitella</taxon>
    </lineage>
</organism>
<accession>R7U5I8</accession>
<feature type="domain" description="Lysosome-associated membrane glycoprotein 2-like transmembrane" evidence="24">
    <location>
        <begin position="239"/>
        <end position="269"/>
    </location>
</feature>
<keyword evidence="27" id="KW-1185">Reference proteome</keyword>
<evidence type="ECO:0000256" key="17">
    <source>
        <dbReference type="ARBA" id="ARBA00060492"/>
    </source>
</evidence>
<evidence type="ECO:0000256" key="6">
    <source>
        <dbReference type="ARBA" id="ARBA00022692"/>
    </source>
</evidence>
<evidence type="ECO:0000256" key="9">
    <source>
        <dbReference type="ARBA" id="ARBA00022989"/>
    </source>
</evidence>
<protein>
    <recommendedName>
        <fullName evidence="18">Lysosome-associated membrane glycoprotein 5</fullName>
    </recommendedName>
    <alternativeName>
        <fullName evidence="19">Lysosome-associated membrane protein 5</fullName>
    </alternativeName>
</protein>
<dbReference type="EnsemblMetazoa" id="CapteT225044">
    <property type="protein sequence ID" value="CapteP225044"/>
    <property type="gene ID" value="CapteG225044"/>
</dbReference>
<evidence type="ECO:0000313" key="27">
    <source>
        <dbReference type="Proteomes" id="UP000014760"/>
    </source>
</evidence>
<keyword evidence="9 21" id="KW-1133">Transmembrane helix</keyword>
<evidence type="ECO:0000256" key="11">
    <source>
        <dbReference type="ARBA" id="ARBA00023136"/>
    </source>
</evidence>
<reference evidence="27" key="1">
    <citation type="submission" date="2012-12" db="EMBL/GenBank/DDBJ databases">
        <authorList>
            <person name="Hellsten U."/>
            <person name="Grimwood J."/>
            <person name="Chapman J.A."/>
            <person name="Shapiro H."/>
            <person name="Aerts A."/>
            <person name="Otillar R.P."/>
            <person name="Terry A.Y."/>
            <person name="Boore J.L."/>
            <person name="Simakov O."/>
            <person name="Marletaz F."/>
            <person name="Cho S.-J."/>
            <person name="Edsinger-Gonzales E."/>
            <person name="Havlak P."/>
            <person name="Kuo D.-H."/>
            <person name="Larsson T."/>
            <person name="Lv J."/>
            <person name="Arendt D."/>
            <person name="Savage R."/>
            <person name="Osoegawa K."/>
            <person name="de Jong P."/>
            <person name="Lindberg D.R."/>
            <person name="Seaver E.C."/>
            <person name="Weisblat D.A."/>
            <person name="Putnam N.H."/>
            <person name="Grigoriev I.V."/>
            <person name="Rokhsar D.S."/>
        </authorList>
    </citation>
    <scope>NUCLEOTIDE SEQUENCE</scope>
    <source>
        <strain evidence="27">I ESC-2004</strain>
    </source>
</reference>
<dbReference type="InterPro" id="IPR048524">
    <property type="entry name" value="Lamp2-like_TM"/>
</dbReference>
<evidence type="ECO:0000256" key="4">
    <source>
        <dbReference type="ARBA" id="ARBA00004279"/>
    </source>
</evidence>
<evidence type="ECO:0000256" key="22">
    <source>
        <dbReference type="SAM" id="SignalP"/>
    </source>
</evidence>
<dbReference type="OMA" id="SDMAQPL"/>
<dbReference type="EMBL" id="KB305274">
    <property type="protein sequence ID" value="ELU01239.1"/>
    <property type="molecule type" value="Genomic_DNA"/>
</dbReference>
<evidence type="ECO:0000256" key="7">
    <source>
        <dbReference type="ARBA" id="ARBA00022729"/>
    </source>
</evidence>
<keyword evidence="7 22" id="KW-0732">Signal</keyword>
<dbReference type="GO" id="GO:0072594">
    <property type="term" value="P:establishment of protein localization to organelle"/>
    <property type="evidence" value="ECO:0007669"/>
    <property type="project" value="TreeGrafter"/>
</dbReference>
<dbReference type="InterPro" id="IPR048528">
    <property type="entry name" value="Lamp2-like_luminal"/>
</dbReference>
<evidence type="ECO:0000256" key="12">
    <source>
        <dbReference type="ARBA" id="ARBA00023180"/>
    </source>
</evidence>
<evidence type="ECO:0000256" key="16">
    <source>
        <dbReference type="ARBA" id="ARBA00053950"/>
    </source>
</evidence>
<keyword evidence="13" id="KW-0966">Cell projection</keyword>
<feature type="chain" id="PRO_5008787664" description="Lysosome-associated membrane glycoprotein 5" evidence="22">
    <location>
        <begin position="21"/>
        <end position="272"/>
    </location>
</feature>
<evidence type="ECO:0000259" key="23">
    <source>
        <dbReference type="Pfam" id="PF01299"/>
    </source>
</evidence>
<comment type="subcellular location">
    <subcellularLocation>
        <location evidence="4">Cell projection</location>
        <location evidence="4">Dendrite</location>
    </subcellularLocation>
    <subcellularLocation>
        <location evidence="17">Cell projection</location>
        <location evidence="17">Growth cone membrane</location>
        <topology evidence="17">Single-pass type I membrane protein</topology>
    </subcellularLocation>
    <subcellularLocation>
        <location evidence="15">Cytoplasmic vesicle</location>
        <location evidence="15">Secretory vesicle</location>
        <location evidence="15">Synaptic vesicle membrane</location>
        <topology evidence="15">Single-pass type I membrane protein</topology>
    </subcellularLocation>
    <subcellularLocation>
        <location evidence="2">Early endosome membrane</location>
        <topology evidence="2">Single-pass type I membrane protein</topology>
    </subcellularLocation>
    <subcellularLocation>
        <location evidence="1">Endoplasmic reticulum-Golgi intermediate compartment membrane</location>
        <topology evidence="1">Single-pass type I membrane protein</topology>
    </subcellularLocation>
    <subcellularLocation>
        <location evidence="20">Membrane</location>
        <topology evidence="20">Single-pass type I membrane protein</topology>
    </subcellularLocation>
    <subcellularLocation>
        <location evidence="3">Recycling endosome</location>
    </subcellularLocation>
</comment>
<evidence type="ECO:0000256" key="18">
    <source>
        <dbReference type="ARBA" id="ARBA00074379"/>
    </source>
</evidence>
<gene>
    <name evidence="25" type="ORF">CAPTEDRAFT_225044</name>
</gene>
<dbReference type="GO" id="GO:0005765">
    <property type="term" value="C:lysosomal membrane"/>
    <property type="evidence" value="ECO:0007669"/>
    <property type="project" value="TreeGrafter"/>
</dbReference>
<keyword evidence="11 20" id="KW-0472">Membrane</keyword>
<comment type="caution">
    <text evidence="20">Lacks conserved residue(s) required for the propagation of feature annotation.</text>
</comment>